<feature type="transmembrane region" description="Helical" evidence="1">
    <location>
        <begin position="35"/>
        <end position="55"/>
    </location>
</feature>
<feature type="transmembrane region" description="Helical" evidence="1">
    <location>
        <begin position="6"/>
        <end position="28"/>
    </location>
</feature>
<keyword evidence="4" id="KW-1185">Reference proteome</keyword>
<protein>
    <recommendedName>
        <fullName evidence="2">DUF6867 domain-containing protein</fullName>
    </recommendedName>
</protein>
<dbReference type="OrthoDB" id="9806174at2"/>
<sequence>MSIPVFIGVTLILFGGAAYMMGQAISITWRPVAHVIAYGALLGAGDRFLVFALFGGELNSLAGYLIDTAVITAIGLVAFRITRVNRMVSQYPWIYRRSGLFSWAEINE</sequence>
<comment type="caution">
    <text evidence="3">The sequence shown here is derived from an EMBL/GenBank/DDBJ whole genome shotgun (WGS) entry which is preliminary data.</text>
</comment>
<dbReference type="InterPro" id="IPR049201">
    <property type="entry name" value="DUF6867"/>
</dbReference>
<organism evidence="3 4">
    <name type="scientific">Sedimenticola selenatireducens</name>
    <dbReference type="NCBI Taxonomy" id="191960"/>
    <lineage>
        <taxon>Bacteria</taxon>
        <taxon>Pseudomonadati</taxon>
        <taxon>Pseudomonadota</taxon>
        <taxon>Gammaproteobacteria</taxon>
        <taxon>Chromatiales</taxon>
        <taxon>Sedimenticolaceae</taxon>
        <taxon>Sedimenticola</taxon>
    </lineage>
</organism>
<evidence type="ECO:0000256" key="1">
    <source>
        <dbReference type="SAM" id="Phobius"/>
    </source>
</evidence>
<dbReference type="RefSeq" id="WP_144357115.1">
    <property type="nucleotide sequence ID" value="NZ_VMNH01000002.1"/>
</dbReference>
<dbReference type="Pfam" id="PF21741">
    <property type="entry name" value="DUF6867"/>
    <property type="match status" value="1"/>
</dbReference>
<name>A0A557SMV5_9GAMM</name>
<keyword evidence="1" id="KW-0472">Membrane</keyword>
<feature type="domain" description="DUF6867" evidence="2">
    <location>
        <begin position="2"/>
        <end position="105"/>
    </location>
</feature>
<proteinExistence type="predicted"/>
<feature type="transmembrane region" description="Helical" evidence="1">
    <location>
        <begin position="61"/>
        <end position="79"/>
    </location>
</feature>
<keyword evidence="1" id="KW-1133">Transmembrane helix</keyword>
<accession>A0A557SMV5</accession>
<gene>
    <name evidence="3" type="ORF">FHP88_00940</name>
</gene>
<dbReference type="EMBL" id="VMNH01000002">
    <property type="protein sequence ID" value="TVO78757.1"/>
    <property type="molecule type" value="Genomic_DNA"/>
</dbReference>
<dbReference type="Proteomes" id="UP000316649">
    <property type="component" value="Unassembled WGS sequence"/>
</dbReference>
<reference evidence="3 4" key="1">
    <citation type="submission" date="2019-07" db="EMBL/GenBank/DDBJ databases">
        <title>The pathways for chlorine oxyanion respiration interact through the shared metabolite chlorate.</title>
        <authorList>
            <person name="Barnum T.P."/>
            <person name="Cheng Y."/>
            <person name="Hill K.A."/>
            <person name="Lucas L.N."/>
            <person name="Carlson H.K."/>
            <person name="Coates J.D."/>
        </authorList>
    </citation>
    <scope>NUCLEOTIDE SEQUENCE [LARGE SCALE GENOMIC DNA]</scope>
    <source>
        <strain evidence="3 4">BK-1</strain>
    </source>
</reference>
<evidence type="ECO:0000259" key="2">
    <source>
        <dbReference type="Pfam" id="PF21741"/>
    </source>
</evidence>
<keyword evidence="1" id="KW-0812">Transmembrane</keyword>
<dbReference type="AlphaFoldDB" id="A0A557SMV5"/>
<evidence type="ECO:0000313" key="3">
    <source>
        <dbReference type="EMBL" id="TVO78757.1"/>
    </source>
</evidence>
<evidence type="ECO:0000313" key="4">
    <source>
        <dbReference type="Proteomes" id="UP000316649"/>
    </source>
</evidence>